<reference evidence="1" key="1">
    <citation type="journal article" date="2014" name="Front. Microbiol.">
        <title>High frequency of phylogenetically diverse reductive dehalogenase-homologous genes in deep subseafloor sedimentary metagenomes.</title>
        <authorList>
            <person name="Kawai M."/>
            <person name="Futagami T."/>
            <person name="Toyoda A."/>
            <person name="Takaki Y."/>
            <person name="Nishi S."/>
            <person name="Hori S."/>
            <person name="Arai W."/>
            <person name="Tsubouchi T."/>
            <person name="Morono Y."/>
            <person name="Uchiyama I."/>
            <person name="Ito T."/>
            <person name="Fujiyama A."/>
            <person name="Inagaki F."/>
            <person name="Takami H."/>
        </authorList>
    </citation>
    <scope>NUCLEOTIDE SEQUENCE</scope>
    <source>
        <strain evidence="1">Expedition CK06-06</strain>
    </source>
</reference>
<dbReference type="EMBL" id="BARU01001666">
    <property type="protein sequence ID" value="GAH19719.1"/>
    <property type="molecule type" value="Genomic_DNA"/>
</dbReference>
<dbReference type="AlphaFoldDB" id="X1ERF5"/>
<protein>
    <submittedName>
        <fullName evidence="1">Uncharacterized protein</fullName>
    </submittedName>
</protein>
<evidence type="ECO:0000313" key="1">
    <source>
        <dbReference type="EMBL" id="GAH19719.1"/>
    </source>
</evidence>
<sequence length="112" mass="12662">SSPSSTKRGSAPQMAKKGPWIKVRKPISKYPETPQQRNVRMGGAMIRARCKGLKGTDFTNCRSEVLQCAFHEDKCDIELKELKDEVKEKIEEVYGAPHQKRVSQSPPIYSEV</sequence>
<organism evidence="1">
    <name type="scientific">marine sediment metagenome</name>
    <dbReference type="NCBI Taxonomy" id="412755"/>
    <lineage>
        <taxon>unclassified sequences</taxon>
        <taxon>metagenomes</taxon>
        <taxon>ecological metagenomes</taxon>
    </lineage>
</organism>
<comment type="caution">
    <text evidence="1">The sequence shown here is derived from an EMBL/GenBank/DDBJ whole genome shotgun (WGS) entry which is preliminary data.</text>
</comment>
<accession>X1ERF5</accession>
<proteinExistence type="predicted"/>
<feature type="non-terminal residue" evidence="1">
    <location>
        <position position="1"/>
    </location>
</feature>
<gene>
    <name evidence="1" type="ORF">S03H2_04253</name>
</gene>
<name>X1ERF5_9ZZZZ</name>